<evidence type="ECO:0000259" key="13">
    <source>
        <dbReference type="Pfam" id="PF02223"/>
    </source>
</evidence>
<keyword evidence="8 12" id="KW-0067">ATP-binding</keyword>
<reference evidence="14 15" key="1">
    <citation type="journal article" date="2012" name="ISME J.">
        <title>Genomic insights to SAR86, an abundant and uncultivated marine bacterial lineage.</title>
        <authorList>
            <person name="Dupont C.L."/>
            <person name="Rusch D.B."/>
            <person name="Yooseph S."/>
            <person name="Lombardo M.J."/>
            <person name="Richter R.A."/>
            <person name="Valas R."/>
            <person name="Novotny M."/>
            <person name="Yee-Greenbaum J."/>
            <person name="Selengut J.D."/>
            <person name="Haft D.H."/>
            <person name="Halpern A.L."/>
            <person name="Lasken R.S."/>
            <person name="Nealson K."/>
            <person name="Friedman R."/>
            <person name="Venter J.C."/>
        </authorList>
    </citation>
    <scope>NUCLEOTIDE SEQUENCE [LARGE SCALE GENOMIC DNA]</scope>
</reference>
<dbReference type="InterPro" id="IPR018094">
    <property type="entry name" value="Thymidylate_kinase"/>
</dbReference>
<evidence type="ECO:0000256" key="4">
    <source>
        <dbReference type="ARBA" id="ARBA00022679"/>
    </source>
</evidence>
<dbReference type="GO" id="GO:0006233">
    <property type="term" value="P:dTDP biosynthetic process"/>
    <property type="evidence" value="ECO:0007669"/>
    <property type="project" value="InterPro"/>
</dbReference>
<sequence>MKIITFEGIEGVGKSTQINLLKDFLIDRGMSVDIVREPGSTTSGEAIRNILLSNDYELNSKTELLLMFSARSELIKNLESSNQHDVILFDRFYHASVAYQGYGRGIDLDFINSLINFIDCPKPDLTFILDNSVENSFNRKSSDVKDRIERSGESFFNKVRDGYLAIASENKDYIKVIDASNDIDTINKSIINSVLEIL</sequence>
<dbReference type="GO" id="GO:0006235">
    <property type="term" value="P:dTTP biosynthetic process"/>
    <property type="evidence" value="ECO:0007669"/>
    <property type="project" value="UniProtKB-UniRule"/>
</dbReference>
<dbReference type="GO" id="GO:0005829">
    <property type="term" value="C:cytosol"/>
    <property type="evidence" value="ECO:0007669"/>
    <property type="project" value="TreeGrafter"/>
</dbReference>
<comment type="similarity">
    <text evidence="1 12">Belongs to the thymidylate kinase family.</text>
</comment>
<keyword evidence="4 12" id="KW-0808">Transferase</keyword>
<keyword evidence="5 12" id="KW-0545">Nucleotide biosynthesis</keyword>
<gene>
    <name evidence="12 14" type="primary">tmk</name>
    <name evidence="14" type="ORF">NT02SARS_1049</name>
</gene>
<proteinExistence type="inferred from homology"/>
<evidence type="ECO:0000256" key="2">
    <source>
        <dbReference type="ARBA" id="ARBA00012980"/>
    </source>
</evidence>
<dbReference type="AlphaFoldDB" id="J4V2D6"/>
<accession>J4V2D6</accession>
<dbReference type="GO" id="GO:0004798">
    <property type="term" value="F:dTMP kinase activity"/>
    <property type="evidence" value="ECO:0007669"/>
    <property type="project" value="UniProtKB-UniRule"/>
</dbReference>
<evidence type="ECO:0000256" key="10">
    <source>
        <dbReference type="ARBA" id="ARBA00048743"/>
    </source>
</evidence>
<dbReference type="NCBIfam" id="TIGR00041">
    <property type="entry name" value="DTMP_kinase"/>
    <property type="match status" value="1"/>
</dbReference>
<dbReference type="EMBL" id="JH611190">
    <property type="protein sequence ID" value="EJP72727.1"/>
    <property type="molecule type" value="Genomic_DNA"/>
</dbReference>
<evidence type="ECO:0000256" key="9">
    <source>
        <dbReference type="ARBA" id="ARBA00029962"/>
    </source>
</evidence>
<dbReference type="InterPro" id="IPR027417">
    <property type="entry name" value="P-loop_NTPase"/>
</dbReference>
<dbReference type="InterPro" id="IPR039430">
    <property type="entry name" value="Thymidylate_kin-like_dom"/>
</dbReference>
<protein>
    <recommendedName>
        <fullName evidence="3 12">Thymidylate kinase</fullName>
        <ecNumber evidence="2 12">2.7.4.9</ecNumber>
    </recommendedName>
    <alternativeName>
        <fullName evidence="9 12">dTMP kinase</fullName>
    </alternativeName>
</protein>
<dbReference type="CDD" id="cd01672">
    <property type="entry name" value="TMPK"/>
    <property type="match status" value="1"/>
</dbReference>
<evidence type="ECO:0000256" key="12">
    <source>
        <dbReference type="HAMAP-Rule" id="MF_00165"/>
    </source>
</evidence>
<evidence type="ECO:0000256" key="8">
    <source>
        <dbReference type="ARBA" id="ARBA00022840"/>
    </source>
</evidence>
<dbReference type="HAMAP" id="MF_00165">
    <property type="entry name" value="Thymidylate_kinase"/>
    <property type="match status" value="1"/>
</dbReference>
<dbReference type="Proteomes" id="UP000010116">
    <property type="component" value="Unassembled WGS sequence"/>
</dbReference>
<dbReference type="PANTHER" id="PTHR10344:SF4">
    <property type="entry name" value="UMP-CMP KINASE 2, MITOCHONDRIAL"/>
    <property type="match status" value="1"/>
</dbReference>
<evidence type="ECO:0000256" key="1">
    <source>
        <dbReference type="ARBA" id="ARBA00009776"/>
    </source>
</evidence>
<dbReference type="SUPFAM" id="SSF52540">
    <property type="entry name" value="P-loop containing nucleoside triphosphate hydrolases"/>
    <property type="match status" value="1"/>
</dbReference>
<evidence type="ECO:0000256" key="3">
    <source>
        <dbReference type="ARBA" id="ARBA00017144"/>
    </source>
</evidence>
<evidence type="ECO:0000313" key="14">
    <source>
        <dbReference type="EMBL" id="EJP72727.1"/>
    </source>
</evidence>
<feature type="domain" description="Thymidylate kinase-like" evidence="13">
    <location>
        <begin position="6"/>
        <end position="190"/>
    </location>
</feature>
<evidence type="ECO:0000313" key="15">
    <source>
        <dbReference type="Proteomes" id="UP000010116"/>
    </source>
</evidence>
<dbReference type="HOGENOM" id="CLU_049131_0_2_6"/>
<dbReference type="FunFam" id="3.40.50.300:FF:000225">
    <property type="entry name" value="Thymidylate kinase"/>
    <property type="match status" value="1"/>
</dbReference>
<comment type="function">
    <text evidence="11 12">Phosphorylation of dTMP to form dTDP in both de novo and salvage pathways of dTTP synthesis.</text>
</comment>
<dbReference type="Gene3D" id="3.40.50.300">
    <property type="entry name" value="P-loop containing nucleotide triphosphate hydrolases"/>
    <property type="match status" value="1"/>
</dbReference>
<evidence type="ECO:0000256" key="11">
    <source>
        <dbReference type="ARBA" id="ARBA00057735"/>
    </source>
</evidence>
<dbReference type="GO" id="GO:0006227">
    <property type="term" value="P:dUDP biosynthetic process"/>
    <property type="evidence" value="ECO:0007669"/>
    <property type="project" value="TreeGrafter"/>
</dbReference>
<comment type="catalytic activity">
    <reaction evidence="10 12">
        <text>dTMP + ATP = dTDP + ADP</text>
        <dbReference type="Rhea" id="RHEA:13517"/>
        <dbReference type="ChEBI" id="CHEBI:30616"/>
        <dbReference type="ChEBI" id="CHEBI:58369"/>
        <dbReference type="ChEBI" id="CHEBI:63528"/>
        <dbReference type="ChEBI" id="CHEBI:456216"/>
        <dbReference type="EC" id="2.7.4.9"/>
    </reaction>
</comment>
<dbReference type="PANTHER" id="PTHR10344">
    <property type="entry name" value="THYMIDYLATE KINASE"/>
    <property type="match status" value="1"/>
</dbReference>
<dbReference type="EC" id="2.7.4.9" evidence="2 12"/>
<keyword evidence="6 12" id="KW-0547">Nucleotide-binding</keyword>
<evidence type="ECO:0000256" key="7">
    <source>
        <dbReference type="ARBA" id="ARBA00022777"/>
    </source>
</evidence>
<evidence type="ECO:0000256" key="6">
    <source>
        <dbReference type="ARBA" id="ARBA00022741"/>
    </source>
</evidence>
<dbReference type="GO" id="GO:0005524">
    <property type="term" value="F:ATP binding"/>
    <property type="evidence" value="ECO:0007669"/>
    <property type="project" value="UniProtKB-UniRule"/>
</dbReference>
<keyword evidence="7 12" id="KW-0418">Kinase</keyword>
<evidence type="ECO:0000256" key="5">
    <source>
        <dbReference type="ARBA" id="ARBA00022727"/>
    </source>
</evidence>
<dbReference type="Pfam" id="PF02223">
    <property type="entry name" value="Thymidylate_kin"/>
    <property type="match status" value="1"/>
</dbReference>
<organism evidence="14 15">
    <name type="scientific">SAR86 cluster bacterium SAR86B</name>
    <dbReference type="NCBI Taxonomy" id="1123867"/>
    <lineage>
        <taxon>Bacteria</taxon>
        <taxon>Pseudomonadati</taxon>
        <taxon>Pseudomonadota</taxon>
        <taxon>Gammaproteobacteria</taxon>
        <taxon>SAR86 cluster</taxon>
    </lineage>
</organism>
<feature type="binding site" evidence="12">
    <location>
        <begin position="8"/>
        <end position="15"/>
    </location>
    <ligand>
        <name>ATP</name>
        <dbReference type="ChEBI" id="CHEBI:30616"/>
    </ligand>
</feature>
<name>J4V2D6_9GAMM</name>